<feature type="transmembrane region" description="Helical" evidence="1">
    <location>
        <begin position="161"/>
        <end position="179"/>
    </location>
</feature>
<accession>A0A494Z716</accession>
<dbReference type="Proteomes" id="UP000272238">
    <property type="component" value="Unassembled WGS sequence"/>
</dbReference>
<organism evidence="3 4">
    <name type="scientific">Ureibacillus endophyticus</name>
    <dbReference type="NCBI Taxonomy" id="1978490"/>
    <lineage>
        <taxon>Bacteria</taxon>
        <taxon>Bacillati</taxon>
        <taxon>Bacillota</taxon>
        <taxon>Bacilli</taxon>
        <taxon>Bacillales</taxon>
        <taxon>Caryophanaceae</taxon>
        <taxon>Ureibacillus</taxon>
    </lineage>
</organism>
<feature type="transmembrane region" description="Helical" evidence="1">
    <location>
        <begin position="135"/>
        <end position="155"/>
    </location>
</feature>
<dbReference type="EMBL" id="RBZN01000009">
    <property type="protein sequence ID" value="RKQ18377.1"/>
    <property type="molecule type" value="Genomic_DNA"/>
</dbReference>
<evidence type="ECO:0000313" key="3">
    <source>
        <dbReference type="EMBL" id="RKQ18377.1"/>
    </source>
</evidence>
<dbReference type="AlphaFoldDB" id="A0A494Z716"/>
<dbReference type="OrthoDB" id="2679500at2"/>
<dbReference type="InterPro" id="IPR003675">
    <property type="entry name" value="Rce1/LyrA-like_dom"/>
</dbReference>
<dbReference type="Pfam" id="PF02517">
    <property type="entry name" value="Rce1-like"/>
    <property type="match status" value="1"/>
</dbReference>
<feature type="transmembrane region" description="Helical" evidence="1">
    <location>
        <begin position="64"/>
        <end position="86"/>
    </location>
</feature>
<feature type="domain" description="CAAX prenyl protease 2/Lysostaphin resistance protein A-like" evidence="2">
    <location>
        <begin position="105"/>
        <end position="199"/>
    </location>
</feature>
<gene>
    <name evidence="3" type="ORF">D8M03_05875</name>
</gene>
<keyword evidence="1" id="KW-1133">Transmembrane helix</keyword>
<proteinExistence type="predicted"/>
<dbReference type="GO" id="GO:0004175">
    <property type="term" value="F:endopeptidase activity"/>
    <property type="evidence" value="ECO:0007669"/>
    <property type="project" value="UniProtKB-ARBA"/>
</dbReference>
<keyword evidence="4" id="KW-1185">Reference proteome</keyword>
<dbReference type="GO" id="GO:0008237">
    <property type="term" value="F:metallopeptidase activity"/>
    <property type="evidence" value="ECO:0007669"/>
    <property type="project" value="UniProtKB-KW"/>
</dbReference>
<sequence>MEVNNINQLTLIAMIVMVLISFANFFGLNIAGLAVIIGIIVYFIRRESLDGFKLIGKNLKNKRIWLWIFMPFVMNILCLALAILFLPEFIDHTYDRTQFALTPDKILLLIFQLGLFAYGEEVAWRGFFQRNLLKVLPVGPSIIVTSILFSIGHFAVGSFEIVSYDLFFIFINSIFYGIVFYKTNNVWISAISHFIANLFAYMMILLF</sequence>
<dbReference type="RefSeq" id="WP_121213848.1">
    <property type="nucleotide sequence ID" value="NZ_RBZN01000009.1"/>
</dbReference>
<dbReference type="GO" id="GO:0006508">
    <property type="term" value="P:proteolysis"/>
    <property type="evidence" value="ECO:0007669"/>
    <property type="project" value="UniProtKB-KW"/>
</dbReference>
<feature type="transmembrane region" description="Helical" evidence="1">
    <location>
        <begin position="12"/>
        <end position="44"/>
    </location>
</feature>
<keyword evidence="1" id="KW-0812">Transmembrane</keyword>
<feature type="transmembrane region" description="Helical" evidence="1">
    <location>
        <begin position="186"/>
        <end position="206"/>
    </location>
</feature>
<comment type="caution">
    <text evidence="3">The sequence shown here is derived from an EMBL/GenBank/DDBJ whole genome shotgun (WGS) entry which is preliminary data.</text>
</comment>
<name>A0A494Z716_9BACL</name>
<keyword evidence="3" id="KW-0482">Metalloprotease</keyword>
<evidence type="ECO:0000259" key="2">
    <source>
        <dbReference type="Pfam" id="PF02517"/>
    </source>
</evidence>
<keyword evidence="3" id="KW-0378">Hydrolase</keyword>
<evidence type="ECO:0000256" key="1">
    <source>
        <dbReference type="SAM" id="Phobius"/>
    </source>
</evidence>
<keyword evidence="1" id="KW-0472">Membrane</keyword>
<evidence type="ECO:0000313" key="4">
    <source>
        <dbReference type="Proteomes" id="UP000272238"/>
    </source>
</evidence>
<protein>
    <submittedName>
        <fullName evidence="3">CPBP family intramembrane metalloprotease</fullName>
    </submittedName>
</protein>
<dbReference type="GO" id="GO:0080120">
    <property type="term" value="P:CAAX-box protein maturation"/>
    <property type="evidence" value="ECO:0007669"/>
    <property type="project" value="UniProtKB-ARBA"/>
</dbReference>
<reference evidence="3 4" key="1">
    <citation type="journal article" date="2016" name="Antonie Van Leeuwenhoek">
        <title>Lysinibacillus endophyticus sp. nov., an indole-3-acetic acid producing endophytic bacterium isolated from corn root (Zea mays cv. Xinken-5).</title>
        <authorList>
            <person name="Yu J."/>
            <person name="Guan X."/>
            <person name="Liu C."/>
            <person name="Xiang W."/>
            <person name="Yu Z."/>
            <person name="Liu X."/>
            <person name="Wang G."/>
        </authorList>
    </citation>
    <scope>NUCLEOTIDE SEQUENCE [LARGE SCALE GENOMIC DNA]</scope>
    <source>
        <strain evidence="3 4">DSM 100506</strain>
    </source>
</reference>
<feature type="transmembrane region" description="Helical" evidence="1">
    <location>
        <begin position="106"/>
        <end position="123"/>
    </location>
</feature>
<keyword evidence="3" id="KW-0645">Protease</keyword>